<organism evidence="1 2">
    <name type="scientific">Diplocarpon rosae</name>
    <dbReference type="NCBI Taxonomy" id="946125"/>
    <lineage>
        <taxon>Eukaryota</taxon>
        <taxon>Fungi</taxon>
        <taxon>Dikarya</taxon>
        <taxon>Ascomycota</taxon>
        <taxon>Pezizomycotina</taxon>
        <taxon>Leotiomycetes</taxon>
        <taxon>Helotiales</taxon>
        <taxon>Drepanopezizaceae</taxon>
        <taxon>Diplocarpon</taxon>
    </lineage>
</organism>
<dbReference type="EMBL" id="JAUBYV010000010">
    <property type="protein sequence ID" value="KAK2624450.1"/>
    <property type="molecule type" value="Genomic_DNA"/>
</dbReference>
<dbReference type="AlphaFoldDB" id="A0AAD9WAP3"/>
<reference evidence="1" key="1">
    <citation type="submission" date="2023-06" db="EMBL/GenBank/DDBJ databases">
        <title>Draft genome of Marssonina rosae.</title>
        <authorList>
            <person name="Cheng Q."/>
        </authorList>
    </citation>
    <scope>NUCLEOTIDE SEQUENCE</scope>
    <source>
        <strain evidence="1">R4</strain>
    </source>
</reference>
<proteinExistence type="predicted"/>
<evidence type="ECO:0000313" key="2">
    <source>
        <dbReference type="Proteomes" id="UP001285354"/>
    </source>
</evidence>
<protein>
    <recommendedName>
        <fullName evidence="3">Amidoligase enzyme</fullName>
    </recommendedName>
</protein>
<gene>
    <name evidence="1" type="ORF">QTJ16_006400</name>
</gene>
<accession>A0AAD9WAP3</accession>
<name>A0AAD9WAP3_9HELO</name>
<dbReference type="InterPro" id="IPR022025">
    <property type="entry name" value="Amidoligase_2"/>
</dbReference>
<evidence type="ECO:0008006" key="3">
    <source>
        <dbReference type="Google" id="ProtNLM"/>
    </source>
</evidence>
<dbReference type="Pfam" id="PF12224">
    <property type="entry name" value="Amidoligase_2"/>
    <property type="match status" value="1"/>
</dbReference>
<comment type="caution">
    <text evidence="1">The sequence shown here is derived from an EMBL/GenBank/DDBJ whole genome shotgun (WGS) entry which is preliminary data.</text>
</comment>
<keyword evidence="2" id="KW-1185">Reference proteome</keyword>
<dbReference type="PANTHER" id="PTHR36847">
    <property type="entry name" value="AMIDOLIGASE ENZYME"/>
    <property type="match status" value="1"/>
</dbReference>
<evidence type="ECO:0000313" key="1">
    <source>
        <dbReference type="EMBL" id="KAK2624450.1"/>
    </source>
</evidence>
<dbReference type="Proteomes" id="UP001285354">
    <property type="component" value="Unassembled WGS sequence"/>
</dbReference>
<dbReference type="PANTHER" id="PTHR36847:SF1">
    <property type="entry name" value="AMIDOLIGASE ENZYME"/>
    <property type="match status" value="1"/>
</dbReference>
<sequence length="525" mass="59223">MAGESSVAESPQPATTSQDAVRYGIELECVFVFHEDQIMPGRFNGEPIETIKSLDYKQRSERRFSRCDPRFANDRIYNSWGRFCEAKIDNQNLNPYTSEPLLIARDVLRRKVKALISDLRNPRVVGTMTPADKRAIDWDSGRWILTPDASVCGVGSENIAKWLPNKVLAPGQTWDSFDSYGIEIVSPILNANEVNDKIRIRDIVDAIKGSDTEKNAAFVTNQCGLHVHVEAPTPSDFRRNPDPEAEAVDETIEEKKVREAAEEAEAEKLADDVKKELAMILIVYEDEIARLHPPCRRPGHLNAAFSFSSNRLGLINEGLDNFPGRLCGAGVDTSMAACMNLTEPVGGVTGVDCSHRAVSQVASIPDIRAAMERATVEQMVELLNWPAVSRFNEKPNRENGDKDRQVNLTYMIRSGNSPKTIEFRQAKSSLDFEDISRWVDFCVGLVRLARLYVEDRSRFPVQNWNDTRLADGTIQCNKIDVFDLIRDMDLGQTATEYWERRVEKYMLGKPGDENDRLDHEKPPDE</sequence>